<reference evidence="9 10" key="1">
    <citation type="submission" date="2016-02" db="EMBL/GenBank/DDBJ databases">
        <authorList>
            <person name="Wen L."/>
            <person name="He K."/>
            <person name="Yang H."/>
        </authorList>
    </citation>
    <scope>NUCLEOTIDE SEQUENCE [LARGE SCALE GENOMIC DNA]</scope>
    <source>
        <strain evidence="9">Trichococcus palustris</strain>
    </source>
</reference>
<evidence type="ECO:0000313" key="10">
    <source>
        <dbReference type="Proteomes" id="UP000242754"/>
    </source>
</evidence>
<feature type="transmembrane region" description="Helical" evidence="8">
    <location>
        <begin position="226"/>
        <end position="249"/>
    </location>
</feature>
<feature type="transmembrane region" description="Helical" evidence="8">
    <location>
        <begin position="331"/>
        <end position="351"/>
    </location>
</feature>
<feature type="transmembrane region" description="Helical" evidence="8">
    <location>
        <begin position="12"/>
        <end position="33"/>
    </location>
</feature>
<evidence type="ECO:0000256" key="4">
    <source>
        <dbReference type="ARBA" id="ARBA00022475"/>
    </source>
</evidence>
<dbReference type="AlphaFoldDB" id="A0A143YCF4"/>
<dbReference type="PANTHER" id="PTHR21716">
    <property type="entry name" value="TRANSMEMBRANE PROTEIN"/>
    <property type="match status" value="1"/>
</dbReference>
<feature type="transmembrane region" description="Helical" evidence="8">
    <location>
        <begin position="306"/>
        <end position="325"/>
    </location>
</feature>
<keyword evidence="6 8" id="KW-1133">Transmembrane helix</keyword>
<dbReference type="STRING" id="140314.SAMN04488076_101116"/>
<evidence type="ECO:0000256" key="7">
    <source>
        <dbReference type="ARBA" id="ARBA00023136"/>
    </source>
</evidence>
<evidence type="ECO:0000256" key="6">
    <source>
        <dbReference type="ARBA" id="ARBA00022989"/>
    </source>
</evidence>
<feature type="transmembrane region" description="Helical" evidence="8">
    <location>
        <begin position="162"/>
        <end position="184"/>
    </location>
</feature>
<dbReference type="GO" id="GO:0005886">
    <property type="term" value="C:plasma membrane"/>
    <property type="evidence" value="ECO:0007669"/>
    <property type="project" value="UniProtKB-SubCell"/>
</dbReference>
<dbReference type="RefSeq" id="WP_087031302.1">
    <property type="nucleotide sequence ID" value="NZ_FJNE01000002.1"/>
</dbReference>
<comment type="similarity">
    <text evidence="2">Belongs to the autoinducer-2 exporter (AI-2E) (TC 2.A.86) family.</text>
</comment>
<keyword evidence="10" id="KW-1185">Reference proteome</keyword>
<gene>
    <name evidence="9" type="ORF">Tpal_633</name>
</gene>
<protein>
    <recommendedName>
        <fullName evidence="11">AI-2E family transporter</fullName>
    </recommendedName>
</protein>
<feature type="transmembrane region" description="Helical" evidence="8">
    <location>
        <begin position="39"/>
        <end position="60"/>
    </location>
</feature>
<evidence type="ECO:0000256" key="3">
    <source>
        <dbReference type="ARBA" id="ARBA00022448"/>
    </source>
</evidence>
<dbReference type="Proteomes" id="UP000242754">
    <property type="component" value="Unassembled WGS sequence"/>
</dbReference>
<sequence length="370" mass="40586">MEYLRKSKLMYWTVWLLAAATLIFVSTKISFIFQPISTFVSTLFTPLIIAGFLYYLLNPAVTLLGKMNIKRIYGILIVFVLLIGVLVFLGISVFPTLFNQIGQLINDIPNFVNQLQKYSAQLLAQSWLKGIDVQATLNKMNLSIGNIVNSLISGVTGSLGKLIGTVANATIVIFTVPIILFYIFKDGENFRPSVAKFLPKEYREQMIELLGQMNNTIASYISGQSLVCLFVGVFTFLGYLIIGMPYGLLLGLVAGVTNIIPYLGPYIGAAPAVIIALTISPTKALLVITVVLMVQQIDGNFISPNVIGKTLAIHPLTIVVILLVAGNLAGVLGMVLGVPTYAVTKTVIIYIRYAVMLRKKHEQPTKEKQF</sequence>
<name>A0A143YCF4_9LACT</name>
<accession>A0A143YCF4</accession>
<dbReference type="Pfam" id="PF01594">
    <property type="entry name" value="AI-2E_transport"/>
    <property type="match status" value="1"/>
</dbReference>
<feature type="transmembrane region" description="Helical" evidence="8">
    <location>
        <begin position="269"/>
        <end position="294"/>
    </location>
</feature>
<dbReference type="EMBL" id="FJNE01000002">
    <property type="protein sequence ID" value="CZQ85442.1"/>
    <property type="molecule type" value="Genomic_DNA"/>
</dbReference>
<feature type="transmembrane region" description="Helical" evidence="8">
    <location>
        <begin position="72"/>
        <end position="94"/>
    </location>
</feature>
<evidence type="ECO:0000256" key="8">
    <source>
        <dbReference type="SAM" id="Phobius"/>
    </source>
</evidence>
<evidence type="ECO:0000256" key="1">
    <source>
        <dbReference type="ARBA" id="ARBA00004651"/>
    </source>
</evidence>
<evidence type="ECO:0000313" key="9">
    <source>
        <dbReference type="EMBL" id="CZQ85442.1"/>
    </source>
</evidence>
<dbReference type="OrthoDB" id="9793390at2"/>
<evidence type="ECO:0000256" key="2">
    <source>
        <dbReference type="ARBA" id="ARBA00009773"/>
    </source>
</evidence>
<dbReference type="PANTHER" id="PTHR21716:SF53">
    <property type="entry name" value="PERMEASE PERM-RELATED"/>
    <property type="match status" value="1"/>
</dbReference>
<organism evidence="9 10">
    <name type="scientific">Trichococcus palustris</name>
    <dbReference type="NCBI Taxonomy" id="140314"/>
    <lineage>
        <taxon>Bacteria</taxon>
        <taxon>Bacillati</taxon>
        <taxon>Bacillota</taxon>
        <taxon>Bacilli</taxon>
        <taxon>Lactobacillales</taxon>
        <taxon>Carnobacteriaceae</taxon>
        <taxon>Trichococcus</taxon>
    </lineage>
</organism>
<keyword evidence="5 8" id="KW-0812">Transmembrane</keyword>
<keyword evidence="4" id="KW-1003">Cell membrane</keyword>
<comment type="subcellular location">
    <subcellularLocation>
        <location evidence="1">Cell membrane</location>
        <topology evidence="1">Multi-pass membrane protein</topology>
    </subcellularLocation>
</comment>
<evidence type="ECO:0000256" key="5">
    <source>
        <dbReference type="ARBA" id="ARBA00022692"/>
    </source>
</evidence>
<dbReference type="GO" id="GO:0055085">
    <property type="term" value="P:transmembrane transport"/>
    <property type="evidence" value="ECO:0007669"/>
    <property type="project" value="TreeGrafter"/>
</dbReference>
<keyword evidence="7 8" id="KW-0472">Membrane</keyword>
<dbReference type="InterPro" id="IPR002549">
    <property type="entry name" value="AI-2E-like"/>
</dbReference>
<keyword evidence="3" id="KW-0813">Transport</keyword>
<proteinExistence type="inferred from homology"/>
<evidence type="ECO:0008006" key="11">
    <source>
        <dbReference type="Google" id="ProtNLM"/>
    </source>
</evidence>